<dbReference type="SUPFAM" id="SSF51735">
    <property type="entry name" value="NAD(P)-binding Rossmann-fold domains"/>
    <property type="match status" value="1"/>
</dbReference>
<comment type="caution">
    <text evidence="8">The sequence shown here is derived from an EMBL/GenBank/DDBJ whole genome shotgun (WGS) entry which is preliminary data.</text>
</comment>
<evidence type="ECO:0000313" key="8">
    <source>
        <dbReference type="EMBL" id="GAA0213521.1"/>
    </source>
</evidence>
<dbReference type="PANTHER" id="PTHR10491">
    <property type="entry name" value="DTDP-4-DEHYDRORHAMNOSE REDUCTASE"/>
    <property type="match status" value="1"/>
</dbReference>
<keyword evidence="9" id="KW-1185">Reference proteome</keyword>
<keyword evidence="6" id="KW-0521">NADP</keyword>
<dbReference type="NCBIfam" id="TIGR01214">
    <property type="entry name" value="rmlD"/>
    <property type="match status" value="1"/>
</dbReference>
<evidence type="ECO:0000256" key="5">
    <source>
        <dbReference type="ARBA" id="ARBA00048200"/>
    </source>
</evidence>
<reference evidence="9" key="1">
    <citation type="journal article" date="2019" name="Int. J. Syst. Evol. Microbiol.">
        <title>The Global Catalogue of Microorganisms (GCM) 10K type strain sequencing project: providing services to taxonomists for standard genome sequencing and annotation.</title>
        <authorList>
            <consortium name="The Broad Institute Genomics Platform"/>
            <consortium name="The Broad Institute Genome Sequencing Center for Infectious Disease"/>
            <person name="Wu L."/>
            <person name="Ma J."/>
        </authorList>
    </citation>
    <scope>NUCLEOTIDE SEQUENCE [LARGE SCALE GENOMIC DNA]</scope>
    <source>
        <strain evidence="9">JCM 6886</strain>
    </source>
</reference>
<comment type="cofactor">
    <cofactor evidence="6">
        <name>Mg(2+)</name>
        <dbReference type="ChEBI" id="CHEBI:18420"/>
    </cofactor>
    <text evidence="6">Binds 1 Mg(2+) ion per monomer.</text>
</comment>
<evidence type="ECO:0000313" key="9">
    <source>
        <dbReference type="Proteomes" id="UP001501476"/>
    </source>
</evidence>
<gene>
    <name evidence="8" type="primary">rfbD</name>
    <name evidence="8" type="ORF">GCM10008964_01200</name>
</gene>
<comment type="similarity">
    <text evidence="2 6">Belongs to the dTDP-4-dehydrorhamnose reductase family.</text>
</comment>
<dbReference type="RefSeq" id="WP_286305420.1">
    <property type="nucleotide sequence ID" value="NZ_AP027741.1"/>
</dbReference>
<dbReference type="Pfam" id="PF04321">
    <property type="entry name" value="RmlD_sub_bind"/>
    <property type="match status" value="1"/>
</dbReference>
<organism evidence="8 9">
    <name type="scientific">Methylophaga marina</name>
    <dbReference type="NCBI Taxonomy" id="45495"/>
    <lineage>
        <taxon>Bacteria</taxon>
        <taxon>Pseudomonadati</taxon>
        <taxon>Pseudomonadota</taxon>
        <taxon>Gammaproteobacteria</taxon>
        <taxon>Thiotrichales</taxon>
        <taxon>Piscirickettsiaceae</taxon>
        <taxon>Methylophaga</taxon>
    </lineage>
</organism>
<dbReference type="EMBL" id="BAAADG010000001">
    <property type="protein sequence ID" value="GAA0213521.1"/>
    <property type="molecule type" value="Genomic_DNA"/>
</dbReference>
<evidence type="ECO:0000256" key="4">
    <source>
        <dbReference type="ARBA" id="ARBA00017099"/>
    </source>
</evidence>
<dbReference type="InterPro" id="IPR005913">
    <property type="entry name" value="dTDP_dehydrorham_reduct"/>
</dbReference>
<evidence type="ECO:0000256" key="2">
    <source>
        <dbReference type="ARBA" id="ARBA00010944"/>
    </source>
</evidence>
<comment type="catalytic activity">
    <reaction evidence="5 6">
        <text>dTDP-beta-L-rhamnose + NADP(+) = dTDP-4-dehydro-beta-L-rhamnose + NADPH + H(+)</text>
        <dbReference type="Rhea" id="RHEA:21796"/>
        <dbReference type="ChEBI" id="CHEBI:15378"/>
        <dbReference type="ChEBI" id="CHEBI:57510"/>
        <dbReference type="ChEBI" id="CHEBI:57783"/>
        <dbReference type="ChEBI" id="CHEBI:58349"/>
        <dbReference type="ChEBI" id="CHEBI:62830"/>
        <dbReference type="EC" id="1.1.1.133"/>
    </reaction>
</comment>
<dbReference type="Gene3D" id="3.90.25.10">
    <property type="entry name" value="UDP-galactose 4-epimerase, domain 1"/>
    <property type="match status" value="1"/>
</dbReference>
<evidence type="ECO:0000256" key="1">
    <source>
        <dbReference type="ARBA" id="ARBA00004781"/>
    </source>
</evidence>
<feature type="domain" description="RmlD-like substrate binding" evidence="7">
    <location>
        <begin position="1"/>
        <end position="287"/>
    </location>
</feature>
<proteinExistence type="inferred from homology"/>
<evidence type="ECO:0000256" key="6">
    <source>
        <dbReference type="RuleBase" id="RU364082"/>
    </source>
</evidence>
<comment type="function">
    <text evidence="6">Catalyzes the reduction of dTDP-6-deoxy-L-lyxo-4-hexulose to yield dTDP-L-rhamnose.</text>
</comment>
<dbReference type="InterPro" id="IPR036291">
    <property type="entry name" value="NAD(P)-bd_dom_sf"/>
</dbReference>
<sequence>MRILITGKYGQVGHELTRSLSCLGDVVTTDSKTLDLSKTEELAEKVEKLAPDLIVNAAAYTAVDKAETEQELAYKVNALAPQILAEVAKNRDIPLIHYSTDYVFNGCSDRAWTEDAETQPLNVYGRTKLAGELAISNATDKYLIFRTSWVYGARGANFLNTMKRLAIDKVQLSIVHDQVGTPTWARHIADVTAQVISQSHQQTDFWQNHSGVYHLSGAGRASWFDFAQQIFNLMAAQGHSVPKLHPITTRDYPTPANRPANSLLDNTKLKQHFDLALPDWQTTLEWVMSGEE</sequence>
<evidence type="ECO:0000256" key="3">
    <source>
        <dbReference type="ARBA" id="ARBA00012929"/>
    </source>
</evidence>
<keyword evidence="6" id="KW-0560">Oxidoreductase</keyword>
<dbReference type="InterPro" id="IPR029903">
    <property type="entry name" value="RmlD-like-bd"/>
</dbReference>
<protein>
    <recommendedName>
        <fullName evidence="4 6">dTDP-4-dehydrorhamnose reductase</fullName>
        <ecNumber evidence="3 6">1.1.1.133</ecNumber>
    </recommendedName>
</protein>
<dbReference type="PANTHER" id="PTHR10491:SF4">
    <property type="entry name" value="METHIONINE ADENOSYLTRANSFERASE 2 SUBUNIT BETA"/>
    <property type="match status" value="1"/>
</dbReference>
<dbReference type="CDD" id="cd05254">
    <property type="entry name" value="dTDP_HR_like_SDR_e"/>
    <property type="match status" value="1"/>
</dbReference>
<comment type="pathway">
    <text evidence="1 6">Carbohydrate biosynthesis; dTDP-L-rhamnose biosynthesis.</text>
</comment>
<dbReference type="Gene3D" id="3.40.50.720">
    <property type="entry name" value="NAD(P)-binding Rossmann-like Domain"/>
    <property type="match status" value="1"/>
</dbReference>
<name>A0ABP3CSB5_9GAMM</name>
<evidence type="ECO:0000259" key="7">
    <source>
        <dbReference type="Pfam" id="PF04321"/>
    </source>
</evidence>
<dbReference type="EC" id="1.1.1.133" evidence="3 6"/>
<accession>A0ABP3CSB5</accession>
<dbReference type="Proteomes" id="UP001501476">
    <property type="component" value="Unassembled WGS sequence"/>
</dbReference>